<gene>
    <name evidence="10" type="ORF">BSZ39_11655</name>
</gene>
<dbReference type="InterPro" id="IPR050539">
    <property type="entry name" value="ThrE_Dicarb/AminoAcid_Exp"/>
</dbReference>
<keyword evidence="5 7" id="KW-0472">Membrane</keyword>
<evidence type="ECO:0000256" key="6">
    <source>
        <dbReference type="ARBA" id="ARBA00034125"/>
    </source>
</evidence>
<feature type="transmembrane region" description="Helical" evidence="7">
    <location>
        <begin position="154"/>
        <end position="175"/>
    </location>
</feature>
<evidence type="ECO:0000259" key="9">
    <source>
        <dbReference type="Pfam" id="PF12821"/>
    </source>
</evidence>
<dbReference type="Proteomes" id="UP000185628">
    <property type="component" value="Unassembled WGS sequence"/>
</dbReference>
<feature type="transmembrane region" description="Helical" evidence="7">
    <location>
        <begin position="125"/>
        <end position="142"/>
    </location>
</feature>
<feature type="transmembrane region" description="Helical" evidence="7">
    <location>
        <begin position="221"/>
        <end position="242"/>
    </location>
</feature>
<evidence type="ECO:0000256" key="3">
    <source>
        <dbReference type="ARBA" id="ARBA00022692"/>
    </source>
</evidence>
<feature type="domain" description="Threonine/serine exporter-like N-terminal" evidence="8">
    <location>
        <begin position="1"/>
        <end position="238"/>
    </location>
</feature>
<dbReference type="Pfam" id="PF06738">
    <property type="entry name" value="ThrE"/>
    <property type="match status" value="1"/>
</dbReference>
<evidence type="ECO:0000256" key="4">
    <source>
        <dbReference type="ARBA" id="ARBA00022989"/>
    </source>
</evidence>
<keyword evidence="4 7" id="KW-1133">Transmembrane helix</keyword>
<comment type="subcellular location">
    <subcellularLocation>
        <location evidence="1">Cell membrane</location>
        <topology evidence="1">Multi-pass membrane protein</topology>
    </subcellularLocation>
</comment>
<organism evidence="10 11">
    <name type="scientific">Bowdeniella nasicola</name>
    <dbReference type="NCBI Taxonomy" id="208480"/>
    <lineage>
        <taxon>Bacteria</taxon>
        <taxon>Bacillati</taxon>
        <taxon>Actinomycetota</taxon>
        <taxon>Actinomycetes</taxon>
        <taxon>Actinomycetales</taxon>
        <taxon>Actinomycetaceae</taxon>
        <taxon>Bowdeniella</taxon>
    </lineage>
</organism>
<feature type="domain" description="Threonine/Serine exporter ThrE" evidence="9">
    <location>
        <begin position="264"/>
        <end position="391"/>
    </location>
</feature>
<keyword evidence="3 7" id="KW-0812">Transmembrane</keyword>
<evidence type="ECO:0000256" key="2">
    <source>
        <dbReference type="ARBA" id="ARBA00022475"/>
    </source>
</evidence>
<dbReference type="GO" id="GO:0022857">
    <property type="term" value="F:transmembrane transporter activity"/>
    <property type="evidence" value="ECO:0007669"/>
    <property type="project" value="InterPro"/>
</dbReference>
<accession>A0A1Q5PZY4</accession>
<reference evidence="11" key="1">
    <citation type="submission" date="2016-12" db="EMBL/GenBank/DDBJ databases">
        <authorList>
            <person name="Meng X."/>
        </authorList>
    </citation>
    <scope>NUCLEOTIDE SEQUENCE [LARGE SCALE GENOMIC DNA]</scope>
    <source>
        <strain evidence="11">DSM 19116</strain>
    </source>
</reference>
<evidence type="ECO:0000313" key="10">
    <source>
        <dbReference type="EMBL" id="OKL53036.1"/>
    </source>
</evidence>
<sequence length="416" mass="44400">MRLGLALLGSGAGAFRVKDSMSRLAHAVGIESHRGQVTFTEITTTSFANGTFRTEIGETRRAGVDADKIDRLREFVRGLRPGMSVEDAHAALDEIESARPLYGAVANMLAAAFACAGFAFLNKGGLVECLVVFFAALVGQATRRQMMHRHMNHFGVWMLCGALGTLIYTSFVTALNWFGWVDHNHQAGVISAILFLVPGFPLVTGILDLVRMDLLAGITRLSYVTVLLASTGIAVWAVSASLHWDVNPSVGPELSPVVLNLLRILASFIASFGFAMLFNSPLKVASAAAGIAAVTNTGRLLLVDHTAIVSQAAVGLAALFIGLLASLLSILWRYSRVTLSVPAVVIMIPGVPLYRALTAMSNGEVTSALAQVVQVVFVVCAIGVGLAVSRMITDRGWAFDQDTTRTRRIFTDVAAR</sequence>
<dbReference type="InterPro" id="IPR024528">
    <property type="entry name" value="ThrE_2"/>
</dbReference>
<dbReference type="GO" id="GO:0015744">
    <property type="term" value="P:succinate transport"/>
    <property type="evidence" value="ECO:0007669"/>
    <property type="project" value="TreeGrafter"/>
</dbReference>
<dbReference type="PANTHER" id="PTHR34390:SF2">
    <property type="entry name" value="SUCCINATE TRANSPORTER SUBUNIT YJJP-RELATED"/>
    <property type="match status" value="1"/>
</dbReference>
<dbReference type="Pfam" id="PF12821">
    <property type="entry name" value="ThrE_2"/>
    <property type="match status" value="1"/>
</dbReference>
<feature type="transmembrane region" description="Helical" evidence="7">
    <location>
        <begin position="308"/>
        <end position="332"/>
    </location>
</feature>
<feature type="transmembrane region" description="Helical" evidence="7">
    <location>
        <begin position="284"/>
        <end position="302"/>
    </location>
</feature>
<comment type="caution">
    <text evidence="10">The sequence shown here is derived from an EMBL/GenBank/DDBJ whole genome shotgun (WGS) entry which is preliminary data.</text>
</comment>
<evidence type="ECO:0000256" key="1">
    <source>
        <dbReference type="ARBA" id="ARBA00004651"/>
    </source>
</evidence>
<name>A0A1Q5PZY4_9ACTO</name>
<comment type="similarity">
    <text evidence="6">Belongs to the ThrE exporter (TC 2.A.79) family.</text>
</comment>
<evidence type="ECO:0008006" key="12">
    <source>
        <dbReference type="Google" id="ProtNLM"/>
    </source>
</evidence>
<dbReference type="GO" id="GO:0005886">
    <property type="term" value="C:plasma membrane"/>
    <property type="evidence" value="ECO:0007669"/>
    <property type="project" value="UniProtKB-SubCell"/>
</dbReference>
<feature type="transmembrane region" description="Helical" evidence="7">
    <location>
        <begin position="187"/>
        <end position="209"/>
    </location>
</feature>
<dbReference type="AlphaFoldDB" id="A0A1Q5PZY4"/>
<evidence type="ECO:0000256" key="7">
    <source>
        <dbReference type="SAM" id="Phobius"/>
    </source>
</evidence>
<dbReference type="InterPro" id="IPR010619">
    <property type="entry name" value="ThrE-like_N"/>
</dbReference>
<proteinExistence type="inferred from homology"/>
<feature type="transmembrane region" description="Helical" evidence="7">
    <location>
        <begin position="254"/>
        <end position="277"/>
    </location>
</feature>
<dbReference type="EMBL" id="MQVR01000097">
    <property type="protein sequence ID" value="OKL53036.1"/>
    <property type="molecule type" value="Genomic_DNA"/>
</dbReference>
<evidence type="ECO:0000256" key="5">
    <source>
        <dbReference type="ARBA" id="ARBA00023136"/>
    </source>
</evidence>
<protein>
    <recommendedName>
        <fullName evidence="12">Threonine/serine exporter-like N-terminal domain-containing protein</fullName>
    </recommendedName>
</protein>
<feature type="transmembrane region" description="Helical" evidence="7">
    <location>
        <begin position="339"/>
        <end position="357"/>
    </location>
</feature>
<evidence type="ECO:0000313" key="11">
    <source>
        <dbReference type="Proteomes" id="UP000185628"/>
    </source>
</evidence>
<dbReference type="PANTHER" id="PTHR34390">
    <property type="entry name" value="UPF0442 PROTEIN YJJB-RELATED"/>
    <property type="match status" value="1"/>
</dbReference>
<keyword evidence="2" id="KW-1003">Cell membrane</keyword>
<keyword evidence="11" id="KW-1185">Reference proteome</keyword>
<evidence type="ECO:0000259" key="8">
    <source>
        <dbReference type="Pfam" id="PF06738"/>
    </source>
</evidence>
<feature type="transmembrane region" description="Helical" evidence="7">
    <location>
        <begin position="369"/>
        <end position="388"/>
    </location>
</feature>